<dbReference type="InterPro" id="IPR037053">
    <property type="entry name" value="Phage_tail_collar_dom_sf"/>
</dbReference>
<organism evidence="3 4">
    <name type="scientific">Flavobacterium polysaccharolyticum</name>
    <dbReference type="NCBI Taxonomy" id="3133148"/>
    <lineage>
        <taxon>Bacteria</taxon>
        <taxon>Pseudomonadati</taxon>
        <taxon>Bacteroidota</taxon>
        <taxon>Flavobacteriia</taxon>
        <taxon>Flavobacteriales</taxon>
        <taxon>Flavobacteriaceae</taxon>
        <taxon>Flavobacterium</taxon>
    </lineage>
</organism>
<accession>A0ABU9NTV5</accession>
<dbReference type="Proteomes" id="UP001468798">
    <property type="component" value="Unassembled WGS sequence"/>
</dbReference>
<evidence type="ECO:0000313" key="3">
    <source>
        <dbReference type="EMBL" id="MEM0578786.1"/>
    </source>
</evidence>
<evidence type="ECO:0000256" key="1">
    <source>
        <dbReference type="SAM" id="MobiDB-lite"/>
    </source>
</evidence>
<dbReference type="Gene3D" id="3.90.1340.10">
    <property type="entry name" value="Phage tail collar domain"/>
    <property type="match status" value="1"/>
</dbReference>
<feature type="domain" description="Phage tail collar" evidence="2">
    <location>
        <begin position="7"/>
        <end position="63"/>
    </location>
</feature>
<dbReference type="SUPFAM" id="SSF88874">
    <property type="entry name" value="Receptor-binding domain of short tail fibre protein gp12"/>
    <property type="match status" value="1"/>
</dbReference>
<name>A0ABU9NTV5_9FLAO</name>
<sequence>MNDEFIGTIKLFAGSFAPAGYFTCEGQLLSIRNYTALFAILGTYYGGDGVTTFKLPDLRGAFPTQCTNTGGIPPGGTYSLGETGGAQAATITSINMPPHTHTIIKGPGTNITGNVSVTTTLQASTNPGADSTPSATNNALGKTVDTNGNSDPNLYTNAAPSQNLTGISSTATNNLNFDPTGLQLTPWGSGPMPLPTLPPFVAMQYIICYQGIFPSRP</sequence>
<feature type="region of interest" description="Disordered" evidence="1">
    <location>
        <begin position="123"/>
        <end position="153"/>
    </location>
</feature>
<proteinExistence type="predicted"/>
<comment type="caution">
    <text evidence="3">The sequence shown here is derived from an EMBL/GenBank/DDBJ whole genome shotgun (WGS) entry which is preliminary data.</text>
</comment>
<dbReference type="Pfam" id="PF07484">
    <property type="entry name" value="Collar"/>
    <property type="match status" value="1"/>
</dbReference>
<dbReference type="RefSeq" id="WP_342693587.1">
    <property type="nucleotide sequence ID" value="NZ_JBCGDP010000047.1"/>
</dbReference>
<protein>
    <submittedName>
        <fullName evidence="3">Tail fiber protein</fullName>
    </submittedName>
</protein>
<dbReference type="InterPro" id="IPR011083">
    <property type="entry name" value="Phage_tail_collar_dom"/>
</dbReference>
<keyword evidence="4" id="KW-1185">Reference proteome</keyword>
<dbReference type="EMBL" id="JBCGDP010000047">
    <property type="protein sequence ID" value="MEM0578786.1"/>
    <property type="molecule type" value="Genomic_DNA"/>
</dbReference>
<evidence type="ECO:0000313" key="4">
    <source>
        <dbReference type="Proteomes" id="UP001468798"/>
    </source>
</evidence>
<evidence type="ECO:0000259" key="2">
    <source>
        <dbReference type="Pfam" id="PF07484"/>
    </source>
</evidence>
<gene>
    <name evidence="3" type="ORF">WFZ86_19975</name>
</gene>
<reference evidence="3 4" key="1">
    <citation type="submission" date="2024-03" db="EMBL/GenBank/DDBJ databases">
        <title>Two novel species of the genus Flavobacterium exhibiting potentially degradation of complex polysaccharides.</title>
        <authorList>
            <person name="Lian X."/>
        </authorList>
    </citation>
    <scope>NUCLEOTIDE SEQUENCE [LARGE SCALE GENOMIC DNA]</scope>
    <source>
        <strain evidence="3 4">N6</strain>
    </source>
</reference>